<reference evidence="6 7" key="1">
    <citation type="submission" date="2018-11" db="EMBL/GenBank/DDBJ databases">
        <authorList>
            <person name="Lopez-Roques C."/>
            <person name="Donnadieu C."/>
            <person name="Bouchez O."/>
            <person name="Klopp C."/>
            <person name="Cabau C."/>
            <person name="Zahm M."/>
        </authorList>
    </citation>
    <scope>NUCLEOTIDE SEQUENCE [LARGE SCALE GENOMIC DNA]</scope>
    <source>
        <strain evidence="6">RS831</strain>
        <tissue evidence="6">Whole body</tissue>
    </source>
</reference>
<keyword evidence="7" id="KW-1185">Reference proteome</keyword>
<dbReference type="InterPro" id="IPR003599">
    <property type="entry name" value="Ig_sub"/>
</dbReference>
<dbReference type="GO" id="GO:0009897">
    <property type="term" value="C:external side of plasma membrane"/>
    <property type="evidence" value="ECO:0007669"/>
    <property type="project" value="TreeGrafter"/>
</dbReference>
<dbReference type="InterPro" id="IPR036179">
    <property type="entry name" value="Ig-like_dom_sf"/>
</dbReference>
<evidence type="ECO:0000259" key="5">
    <source>
        <dbReference type="PROSITE" id="PS50835"/>
    </source>
</evidence>
<keyword evidence="3" id="KW-0393">Immunoglobulin domain</keyword>
<dbReference type="Pfam" id="PF07686">
    <property type="entry name" value="V-set"/>
    <property type="match status" value="1"/>
</dbReference>
<name>A0A3S2U1W9_ORYJA</name>
<keyword evidence="4" id="KW-0812">Transmembrane</keyword>
<dbReference type="Proteomes" id="UP000283210">
    <property type="component" value="Chromosome 18"/>
</dbReference>
<reference evidence="6 7" key="2">
    <citation type="submission" date="2019-01" db="EMBL/GenBank/DDBJ databases">
        <title>A chromosome length genome reference of the Java medaka (oryzias javanicus).</title>
        <authorList>
            <person name="Herpin A."/>
            <person name="Takehana Y."/>
            <person name="Naruse K."/>
            <person name="Ansai S."/>
            <person name="Kawaguchi M."/>
        </authorList>
    </citation>
    <scope>NUCLEOTIDE SEQUENCE [LARGE SCALE GENOMIC DNA]</scope>
    <source>
        <strain evidence="6">RS831</strain>
        <tissue evidence="6">Whole body</tissue>
    </source>
</reference>
<dbReference type="GO" id="GO:0005102">
    <property type="term" value="F:signaling receptor binding"/>
    <property type="evidence" value="ECO:0007669"/>
    <property type="project" value="TreeGrafter"/>
</dbReference>
<dbReference type="OrthoDB" id="6250964at2759"/>
<dbReference type="GO" id="GO:0050852">
    <property type="term" value="P:T cell receptor signaling pathway"/>
    <property type="evidence" value="ECO:0007669"/>
    <property type="project" value="TreeGrafter"/>
</dbReference>
<dbReference type="EMBL" id="CM012454">
    <property type="protein sequence ID" value="RVE60847.1"/>
    <property type="molecule type" value="Genomic_DNA"/>
</dbReference>
<dbReference type="SUPFAM" id="SSF48726">
    <property type="entry name" value="Immunoglobulin"/>
    <property type="match status" value="1"/>
</dbReference>
<dbReference type="PANTHER" id="PTHR24100">
    <property type="entry name" value="BUTYROPHILIN"/>
    <property type="match status" value="1"/>
</dbReference>
<accession>A0A3S2U1W9</accession>
<evidence type="ECO:0000256" key="2">
    <source>
        <dbReference type="ARBA" id="ARBA00023136"/>
    </source>
</evidence>
<evidence type="ECO:0000313" key="6">
    <source>
        <dbReference type="EMBL" id="RVE60847.1"/>
    </source>
</evidence>
<evidence type="ECO:0000256" key="1">
    <source>
        <dbReference type="ARBA" id="ARBA00004370"/>
    </source>
</evidence>
<evidence type="ECO:0000256" key="4">
    <source>
        <dbReference type="SAM" id="Phobius"/>
    </source>
</evidence>
<keyword evidence="2 4" id="KW-0472">Membrane</keyword>
<feature type="transmembrane region" description="Helical" evidence="4">
    <location>
        <begin position="235"/>
        <end position="254"/>
    </location>
</feature>
<gene>
    <name evidence="6" type="ORF">OJAV_G00184630</name>
</gene>
<protein>
    <recommendedName>
        <fullName evidence="5">Ig-like domain-containing protein</fullName>
    </recommendedName>
</protein>
<dbReference type="InterPro" id="IPR013106">
    <property type="entry name" value="Ig_V-set"/>
</dbReference>
<feature type="domain" description="Ig-like" evidence="5">
    <location>
        <begin position="79"/>
        <end position="201"/>
    </location>
</feature>
<dbReference type="GO" id="GO:0001817">
    <property type="term" value="P:regulation of cytokine production"/>
    <property type="evidence" value="ECO:0007669"/>
    <property type="project" value="TreeGrafter"/>
</dbReference>
<sequence>MVEWTKLEIEPDPAWRRFVYLYHNRTTKTKFMLETFIQRVSLEPGRTQTRRRDVTRCRKVTLQDEGTYRCFIHGLNHRETVHLVVGEQKHKPIIAAPGDDVILPCRLDSEKDLQDFTVEWSKLEMESDPADTDGHKDVVYLYRSRTTKTKFMNPSFIPRVFLNPDGLKQGDVTLKIRNVTLQDEGTYSCFIPGLNHRETVHLVVDPNGVTAPTMETSPDPGGEQTNIWISRSRPALWISLGVFLSSIFSAVWIFQKRRQKFQKPLKKLDSVPGV</sequence>
<proteinExistence type="predicted"/>
<dbReference type="InterPro" id="IPR013783">
    <property type="entry name" value="Ig-like_fold"/>
</dbReference>
<keyword evidence="4" id="KW-1133">Transmembrane helix</keyword>
<dbReference type="PROSITE" id="PS50835">
    <property type="entry name" value="IG_LIKE"/>
    <property type="match status" value="1"/>
</dbReference>
<evidence type="ECO:0000256" key="3">
    <source>
        <dbReference type="ARBA" id="ARBA00023319"/>
    </source>
</evidence>
<dbReference type="SMART" id="SM00409">
    <property type="entry name" value="IG"/>
    <property type="match status" value="1"/>
</dbReference>
<dbReference type="PANTHER" id="PTHR24100:SF151">
    <property type="entry name" value="ICOS LIGAND"/>
    <property type="match status" value="1"/>
</dbReference>
<evidence type="ECO:0000313" key="7">
    <source>
        <dbReference type="Proteomes" id="UP000283210"/>
    </source>
</evidence>
<dbReference type="AlphaFoldDB" id="A0A3S2U1W9"/>
<dbReference type="InterPro" id="IPR007110">
    <property type="entry name" value="Ig-like_dom"/>
</dbReference>
<dbReference type="InterPro" id="IPR050504">
    <property type="entry name" value="IgSF_BTN/MOG"/>
</dbReference>
<dbReference type="Gene3D" id="2.60.40.10">
    <property type="entry name" value="Immunoglobulins"/>
    <property type="match status" value="2"/>
</dbReference>
<comment type="subcellular location">
    <subcellularLocation>
        <location evidence="1">Membrane</location>
    </subcellularLocation>
</comment>
<dbReference type="FunFam" id="2.60.40.10:FF:002679">
    <property type="entry name" value="Uncharacterized protein"/>
    <property type="match status" value="1"/>
</dbReference>
<organism evidence="6 7">
    <name type="scientific">Oryzias javanicus</name>
    <name type="common">Javanese ricefish</name>
    <name type="synonym">Aplocheilus javanicus</name>
    <dbReference type="NCBI Taxonomy" id="123683"/>
    <lineage>
        <taxon>Eukaryota</taxon>
        <taxon>Metazoa</taxon>
        <taxon>Chordata</taxon>
        <taxon>Craniata</taxon>
        <taxon>Vertebrata</taxon>
        <taxon>Euteleostomi</taxon>
        <taxon>Actinopterygii</taxon>
        <taxon>Neopterygii</taxon>
        <taxon>Teleostei</taxon>
        <taxon>Neoteleostei</taxon>
        <taxon>Acanthomorphata</taxon>
        <taxon>Ovalentaria</taxon>
        <taxon>Atherinomorphae</taxon>
        <taxon>Beloniformes</taxon>
        <taxon>Adrianichthyidae</taxon>
        <taxon>Oryziinae</taxon>
        <taxon>Oryzias</taxon>
    </lineage>
</organism>